<feature type="region of interest" description="Disordered" evidence="6">
    <location>
        <begin position="453"/>
        <end position="484"/>
    </location>
</feature>
<dbReference type="PANTHER" id="PTHR42973">
    <property type="entry name" value="BINDING OXIDOREDUCTASE, PUTATIVE (AFU_ORTHOLOGUE AFUA_1G17690)-RELATED"/>
    <property type="match status" value="1"/>
</dbReference>
<proteinExistence type="inferred from homology"/>
<evidence type="ECO:0000313" key="10">
    <source>
        <dbReference type="Proteomes" id="UP001589748"/>
    </source>
</evidence>
<dbReference type="EMBL" id="JBHMDM010000005">
    <property type="protein sequence ID" value="MFB9377477.1"/>
    <property type="molecule type" value="Genomic_DNA"/>
</dbReference>
<protein>
    <submittedName>
        <fullName evidence="9">FAD-binding oxidoreductase</fullName>
    </submittedName>
</protein>
<dbReference type="Gene3D" id="3.40.462.20">
    <property type="match status" value="1"/>
</dbReference>
<dbReference type="InterPro" id="IPR036318">
    <property type="entry name" value="FAD-bd_PCMH-like_sf"/>
</dbReference>
<dbReference type="PROSITE" id="PS51318">
    <property type="entry name" value="TAT"/>
    <property type="match status" value="1"/>
</dbReference>
<dbReference type="Gene3D" id="3.30.43.10">
    <property type="entry name" value="Uridine Diphospho-n-acetylenolpyruvylglucosamine Reductase, domain 2"/>
    <property type="match status" value="1"/>
</dbReference>
<keyword evidence="4" id="KW-0274">FAD</keyword>
<keyword evidence="3" id="KW-0285">Flavoprotein</keyword>
<gene>
    <name evidence="9" type="ORF">ACFFVI_10890</name>
</gene>
<feature type="chain" id="PRO_5047380400" evidence="7">
    <location>
        <begin position="32"/>
        <end position="484"/>
    </location>
</feature>
<keyword evidence="5" id="KW-0560">Oxidoreductase</keyword>
<evidence type="ECO:0000256" key="1">
    <source>
        <dbReference type="ARBA" id="ARBA00001974"/>
    </source>
</evidence>
<keyword evidence="7" id="KW-0732">Signal</keyword>
<feature type="signal peptide" evidence="7">
    <location>
        <begin position="1"/>
        <end position="31"/>
    </location>
</feature>
<dbReference type="Gene3D" id="3.30.465.10">
    <property type="match status" value="1"/>
</dbReference>
<dbReference type="PANTHER" id="PTHR42973:SF39">
    <property type="entry name" value="FAD-BINDING PCMH-TYPE DOMAIN-CONTAINING PROTEIN"/>
    <property type="match status" value="1"/>
</dbReference>
<evidence type="ECO:0000256" key="2">
    <source>
        <dbReference type="ARBA" id="ARBA00005466"/>
    </source>
</evidence>
<accession>A0ABV5LTQ1</accession>
<dbReference type="InterPro" id="IPR006094">
    <property type="entry name" value="Oxid_FAD_bind_N"/>
</dbReference>
<evidence type="ECO:0000256" key="7">
    <source>
        <dbReference type="SAM" id="SignalP"/>
    </source>
</evidence>
<dbReference type="InterPro" id="IPR016169">
    <property type="entry name" value="FAD-bd_PCMH_sub2"/>
</dbReference>
<evidence type="ECO:0000256" key="5">
    <source>
        <dbReference type="ARBA" id="ARBA00023002"/>
    </source>
</evidence>
<evidence type="ECO:0000256" key="4">
    <source>
        <dbReference type="ARBA" id="ARBA00022827"/>
    </source>
</evidence>
<dbReference type="SUPFAM" id="SSF56176">
    <property type="entry name" value="FAD-binding/transporter-associated domain-like"/>
    <property type="match status" value="1"/>
</dbReference>
<feature type="domain" description="FAD-binding PCMH-type" evidence="8">
    <location>
        <begin position="77"/>
        <end position="245"/>
    </location>
</feature>
<name>A0ABV5LTQ1_9ACTN</name>
<evidence type="ECO:0000256" key="6">
    <source>
        <dbReference type="SAM" id="MobiDB-lite"/>
    </source>
</evidence>
<dbReference type="InterPro" id="IPR050416">
    <property type="entry name" value="FAD-linked_Oxidoreductase"/>
</dbReference>
<dbReference type="InterPro" id="IPR016166">
    <property type="entry name" value="FAD-bd_PCMH"/>
</dbReference>
<feature type="compositionally biased region" description="Basic and acidic residues" evidence="6">
    <location>
        <begin position="455"/>
        <end position="484"/>
    </location>
</feature>
<evidence type="ECO:0000256" key="3">
    <source>
        <dbReference type="ARBA" id="ARBA00022630"/>
    </source>
</evidence>
<dbReference type="Proteomes" id="UP001589748">
    <property type="component" value="Unassembled WGS sequence"/>
</dbReference>
<dbReference type="InterPro" id="IPR006093">
    <property type="entry name" value="Oxy_OxRdtase_FAD_BS"/>
</dbReference>
<evidence type="ECO:0000313" key="9">
    <source>
        <dbReference type="EMBL" id="MFB9377477.1"/>
    </source>
</evidence>
<comment type="cofactor">
    <cofactor evidence="1">
        <name>FAD</name>
        <dbReference type="ChEBI" id="CHEBI:57692"/>
    </cofactor>
</comment>
<organism evidence="9 10">
    <name type="scientific">Kineococcus gynurae</name>
    <dbReference type="NCBI Taxonomy" id="452979"/>
    <lineage>
        <taxon>Bacteria</taxon>
        <taxon>Bacillati</taxon>
        <taxon>Actinomycetota</taxon>
        <taxon>Actinomycetes</taxon>
        <taxon>Kineosporiales</taxon>
        <taxon>Kineosporiaceae</taxon>
        <taxon>Kineococcus</taxon>
    </lineage>
</organism>
<dbReference type="InterPro" id="IPR006311">
    <property type="entry name" value="TAT_signal"/>
</dbReference>
<reference evidence="9 10" key="1">
    <citation type="submission" date="2024-09" db="EMBL/GenBank/DDBJ databases">
        <authorList>
            <person name="Sun Q."/>
            <person name="Mori K."/>
        </authorList>
    </citation>
    <scope>NUCLEOTIDE SEQUENCE [LARGE SCALE GENOMIC DNA]</scope>
    <source>
        <strain evidence="9 10">TISTR 1856</strain>
    </source>
</reference>
<dbReference type="PROSITE" id="PS51387">
    <property type="entry name" value="FAD_PCMH"/>
    <property type="match status" value="1"/>
</dbReference>
<comment type="caution">
    <text evidence="9">The sequence shown here is derived from an EMBL/GenBank/DDBJ whole genome shotgun (WGS) entry which is preliminary data.</text>
</comment>
<dbReference type="RefSeq" id="WP_380139042.1">
    <property type="nucleotide sequence ID" value="NZ_JBHLUI010000010.1"/>
</dbReference>
<keyword evidence="10" id="KW-1185">Reference proteome</keyword>
<dbReference type="PROSITE" id="PS00862">
    <property type="entry name" value="OX2_COVAL_FAD"/>
    <property type="match status" value="1"/>
</dbReference>
<dbReference type="InterPro" id="IPR016167">
    <property type="entry name" value="FAD-bd_PCMH_sub1"/>
</dbReference>
<sequence length="484" mass="49226">MNHLSRAQVLRLALAGLGAGVLPAGASPALAASRTAAADPTTPTAALGALRASCPGRVLLPGTPAYTAEVAGFQTAVTAAPALVVRAVRPADVAAAVVFARATGRRVSVQATGHGLDSDLRGTVLVSTRALTGVRVDAVARTATVGAGVRWREVMDAAAAYGLAPLVGSSSAVGAVGYSLGGGTGLLSRQYGWAADQVRRLQVVTGEGRLRTADACNERALFQALRGGKFGLGVVTSATVGLVPVTRLRGGTLFYPGESAGAVLRAWRTWAPTLPREAATSVALQNLPPLPQLPEPLRGKSVVALRWSHTGDPAAADALLAPARGWAPLLLDTVGELPWTAMDAVHGDPTDPTPSTHRGTGLRELTTEAVDALVAAAGPGSGSPLASVELRLMGGALAGPPRVPDMVLGRGAAFSLFALGVLAGPAAGQVPAALDRVMGAASPWSCPGPLNLADPGRHDDLRSPAQRRDLDRVRRSVDPDGIFR</sequence>
<evidence type="ECO:0000259" key="8">
    <source>
        <dbReference type="PROSITE" id="PS51387"/>
    </source>
</evidence>
<comment type="similarity">
    <text evidence="2">Belongs to the oxygen-dependent FAD-linked oxidoreductase family.</text>
</comment>
<dbReference type="Pfam" id="PF01565">
    <property type="entry name" value="FAD_binding_4"/>
    <property type="match status" value="1"/>
</dbReference>